<dbReference type="EMBL" id="MWQY01000049">
    <property type="protein sequence ID" value="ORC27223.1"/>
    <property type="molecule type" value="Genomic_DNA"/>
</dbReference>
<sequence length="112" mass="13054">MVKYNRRQQHEHLRKWEESGLSGQEYCRQHEIPPTTFYSWKKAEKKRAVQTGIVSKTEAAARFIPVKSTFHRLSEKEAITIKLHDIVITLPLTATQEQIARVLSAMEPRHDS</sequence>
<keyword evidence="2" id="KW-1185">Reference proteome</keyword>
<evidence type="ECO:0008006" key="3">
    <source>
        <dbReference type="Google" id="ProtNLM"/>
    </source>
</evidence>
<dbReference type="AlphaFoldDB" id="A0A1Y1RSR8"/>
<dbReference type="OrthoDB" id="671208at2"/>
<dbReference type="GO" id="GO:0003677">
    <property type="term" value="F:DNA binding"/>
    <property type="evidence" value="ECO:0007669"/>
    <property type="project" value="InterPro"/>
</dbReference>
<dbReference type="NCBIfam" id="NF047593">
    <property type="entry name" value="IS66_ISAeme5_TnpA"/>
    <property type="match status" value="1"/>
</dbReference>
<dbReference type="GO" id="GO:0006313">
    <property type="term" value="P:DNA transposition"/>
    <property type="evidence" value="ECO:0007669"/>
    <property type="project" value="InterPro"/>
</dbReference>
<comment type="caution">
    <text evidence="1">The sequence shown here is derived from an EMBL/GenBank/DDBJ whole genome shotgun (WGS) entry which is preliminary data.</text>
</comment>
<dbReference type="STRING" id="1963862.B4O97_19030"/>
<name>A0A1Y1RSR8_9SPIO</name>
<accession>A0A1Y1RSR8</accession>
<reference evidence="1 2" key="1">
    <citation type="submission" date="2017-03" db="EMBL/GenBank/DDBJ databases">
        <title>Draft Genome sequence of Marispirochaeta sp. strain JC444.</title>
        <authorList>
            <person name="Shivani Y."/>
            <person name="Subhash Y."/>
            <person name="Sasikala C."/>
            <person name="Ramana C."/>
        </authorList>
    </citation>
    <scope>NUCLEOTIDE SEQUENCE [LARGE SCALE GENOMIC DNA]</scope>
    <source>
        <strain evidence="1 2">JC444</strain>
    </source>
</reference>
<evidence type="ECO:0000313" key="1">
    <source>
        <dbReference type="EMBL" id="ORC27223.1"/>
    </source>
</evidence>
<dbReference type="Proteomes" id="UP000192343">
    <property type="component" value="Unassembled WGS sequence"/>
</dbReference>
<protein>
    <recommendedName>
        <fullName evidence="3">Transposase</fullName>
    </recommendedName>
</protein>
<gene>
    <name evidence="1" type="ORF">B4O97_19030</name>
</gene>
<dbReference type="InterPro" id="IPR002514">
    <property type="entry name" value="Transposase_8"/>
</dbReference>
<dbReference type="Pfam" id="PF01527">
    <property type="entry name" value="HTH_Tnp_1"/>
    <property type="match status" value="1"/>
</dbReference>
<dbReference type="RefSeq" id="WP_083053101.1">
    <property type="nucleotide sequence ID" value="NZ_MWQY01000049.1"/>
</dbReference>
<dbReference type="GO" id="GO:0004803">
    <property type="term" value="F:transposase activity"/>
    <property type="evidence" value="ECO:0007669"/>
    <property type="project" value="InterPro"/>
</dbReference>
<evidence type="ECO:0000313" key="2">
    <source>
        <dbReference type="Proteomes" id="UP000192343"/>
    </source>
</evidence>
<proteinExistence type="predicted"/>
<organism evidence="1 2">
    <name type="scientific">Marispirochaeta aestuarii</name>
    <dbReference type="NCBI Taxonomy" id="1963862"/>
    <lineage>
        <taxon>Bacteria</taxon>
        <taxon>Pseudomonadati</taxon>
        <taxon>Spirochaetota</taxon>
        <taxon>Spirochaetia</taxon>
        <taxon>Spirochaetales</taxon>
        <taxon>Spirochaetaceae</taxon>
        <taxon>Marispirochaeta</taxon>
    </lineage>
</organism>